<dbReference type="EMBL" id="CM042014">
    <property type="protein sequence ID" value="KAI3720713.1"/>
    <property type="molecule type" value="Genomic_DNA"/>
</dbReference>
<gene>
    <name evidence="1" type="ORF">L2E82_31706</name>
</gene>
<keyword evidence="2" id="KW-1185">Reference proteome</keyword>
<sequence>MKCSGGRVSPLVASSSTLLTAAAPSSRLQSLSYRQCYTHSLISTNTSKSESKLCMFTMRRYFVETSHLSSSEDTPKLNRCLVVARSNLKFPLISPDDDWGTWTALFATGAFGLCFWGVPCVNIQLKGRDQEGKDDLCTIDEHLVGAHSQ</sequence>
<name>A0ACB9BFI5_CICIN</name>
<dbReference type="Proteomes" id="UP001055811">
    <property type="component" value="Linkage Group LG06"/>
</dbReference>
<organism evidence="1 2">
    <name type="scientific">Cichorium intybus</name>
    <name type="common">Chicory</name>
    <dbReference type="NCBI Taxonomy" id="13427"/>
    <lineage>
        <taxon>Eukaryota</taxon>
        <taxon>Viridiplantae</taxon>
        <taxon>Streptophyta</taxon>
        <taxon>Embryophyta</taxon>
        <taxon>Tracheophyta</taxon>
        <taxon>Spermatophyta</taxon>
        <taxon>Magnoliopsida</taxon>
        <taxon>eudicotyledons</taxon>
        <taxon>Gunneridae</taxon>
        <taxon>Pentapetalae</taxon>
        <taxon>asterids</taxon>
        <taxon>campanulids</taxon>
        <taxon>Asterales</taxon>
        <taxon>Asteraceae</taxon>
        <taxon>Cichorioideae</taxon>
        <taxon>Cichorieae</taxon>
        <taxon>Cichoriinae</taxon>
        <taxon>Cichorium</taxon>
    </lineage>
</organism>
<accession>A0ACB9BFI5</accession>
<evidence type="ECO:0000313" key="1">
    <source>
        <dbReference type="EMBL" id="KAI3720713.1"/>
    </source>
</evidence>
<protein>
    <submittedName>
        <fullName evidence="1">Uncharacterized protein</fullName>
    </submittedName>
</protein>
<evidence type="ECO:0000313" key="2">
    <source>
        <dbReference type="Proteomes" id="UP001055811"/>
    </source>
</evidence>
<reference evidence="1 2" key="2">
    <citation type="journal article" date="2022" name="Mol. Ecol. Resour.">
        <title>The genomes of chicory, endive, great burdock and yacon provide insights into Asteraceae paleo-polyploidization history and plant inulin production.</title>
        <authorList>
            <person name="Fan W."/>
            <person name="Wang S."/>
            <person name="Wang H."/>
            <person name="Wang A."/>
            <person name="Jiang F."/>
            <person name="Liu H."/>
            <person name="Zhao H."/>
            <person name="Xu D."/>
            <person name="Zhang Y."/>
        </authorList>
    </citation>
    <scope>NUCLEOTIDE SEQUENCE [LARGE SCALE GENOMIC DNA]</scope>
    <source>
        <strain evidence="2">cv. Punajuju</strain>
        <tissue evidence="1">Leaves</tissue>
    </source>
</reference>
<reference evidence="2" key="1">
    <citation type="journal article" date="2022" name="Mol. Ecol. Resour.">
        <title>The genomes of chicory, endive, great burdock and yacon provide insights into Asteraceae palaeo-polyploidization history and plant inulin production.</title>
        <authorList>
            <person name="Fan W."/>
            <person name="Wang S."/>
            <person name="Wang H."/>
            <person name="Wang A."/>
            <person name="Jiang F."/>
            <person name="Liu H."/>
            <person name="Zhao H."/>
            <person name="Xu D."/>
            <person name="Zhang Y."/>
        </authorList>
    </citation>
    <scope>NUCLEOTIDE SEQUENCE [LARGE SCALE GENOMIC DNA]</scope>
    <source>
        <strain evidence="2">cv. Punajuju</strain>
    </source>
</reference>
<comment type="caution">
    <text evidence="1">The sequence shown here is derived from an EMBL/GenBank/DDBJ whole genome shotgun (WGS) entry which is preliminary data.</text>
</comment>
<proteinExistence type="predicted"/>